<dbReference type="AlphaFoldDB" id="A0A7R9HDT1"/>
<proteinExistence type="predicted"/>
<dbReference type="EMBL" id="OD009619">
    <property type="protein sequence ID" value="CAD7415649.1"/>
    <property type="molecule type" value="Genomic_DNA"/>
</dbReference>
<evidence type="ECO:0000313" key="1">
    <source>
        <dbReference type="EMBL" id="CAD7415649.1"/>
    </source>
</evidence>
<protein>
    <submittedName>
        <fullName evidence="1">Uncharacterized protein</fullName>
    </submittedName>
</protein>
<accession>A0A7R9HDT1</accession>
<sequence>MRVLLAAKRANSKKGVDYRGKSVTDGSENMDREWSRHYADMIGMRKVEFRGVYPYVHEGRMENKLGKNTLSAAEYYSYTDLPIIGSLAYCKSDVLDHAGTKEGSRRKFVDEEEKVSPEENCGVSTLDDGQLKALLDEAITYKCPKDREGKSDLFRLRV</sequence>
<gene>
    <name evidence="1" type="ORF">TPSB3V08_LOCUS10475</name>
</gene>
<reference evidence="1" key="1">
    <citation type="submission" date="2020-11" db="EMBL/GenBank/DDBJ databases">
        <authorList>
            <person name="Tran Van P."/>
        </authorList>
    </citation>
    <scope>NUCLEOTIDE SEQUENCE</scope>
</reference>
<organism evidence="1">
    <name type="scientific">Timema poppense</name>
    <name type="common">Walking stick</name>
    <dbReference type="NCBI Taxonomy" id="170557"/>
    <lineage>
        <taxon>Eukaryota</taxon>
        <taxon>Metazoa</taxon>
        <taxon>Ecdysozoa</taxon>
        <taxon>Arthropoda</taxon>
        <taxon>Hexapoda</taxon>
        <taxon>Insecta</taxon>
        <taxon>Pterygota</taxon>
        <taxon>Neoptera</taxon>
        <taxon>Polyneoptera</taxon>
        <taxon>Phasmatodea</taxon>
        <taxon>Timematodea</taxon>
        <taxon>Timematoidea</taxon>
        <taxon>Timematidae</taxon>
        <taxon>Timema</taxon>
    </lineage>
</organism>
<name>A0A7R9HDT1_TIMPO</name>